<dbReference type="STRING" id="395493.BegalDRAFT_0046"/>
<dbReference type="InterPro" id="IPR000644">
    <property type="entry name" value="CBS_dom"/>
</dbReference>
<keyword evidence="4" id="KW-1185">Reference proteome</keyword>
<dbReference type="Proteomes" id="UP000005744">
    <property type="component" value="Unassembled WGS sequence"/>
</dbReference>
<dbReference type="CDD" id="cd06426">
    <property type="entry name" value="NTP_transferase_like_2"/>
    <property type="match status" value="1"/>
</dbReference>
<gene>
    <name evidence="3" type="ORF">BegalDRAFT_0046</name>
</gene>
<dbReference type="CDD" id="cd04607">
    <property type="entry name" value="CBS_pair_NTP_transferase_assoc"/>
    <property type="match status" value="1"/>
</dbReference>
<dbReference type="SUPFAM" id="SSF54631">
    <property type="entry name" value="CBS-domain pair"/>
    <property type="match status" value="1"/>
</dbReference>
<dbReference type="InterPro" id="IPR029044">
    <property type="entry name" value="Nucleotide-diphossugar_trans"/>
</dbReference>
<dbReference type="PANTHER" id="PTHR22572">
    <property type="entry name" value="SUGAR-1-PHOSPHATE GUANYL TRANSFERASE"/>
    <property type="match status" value="1"/>
</dbReference>
<proteinExistence type="predicted"/>
<dbReference type="EMBL" id="JH600070">
    <property type="protein sequence ID" value="EIJ40973.1"/>
    <property type="molecule type" value="Genomic_DNA"/>
</dbReference>
<evidence type="ECO:0000256" key="1">
    <source>
        <dbReference type="PROSITE-ProRule" id="PRU00703"/>
    </source>
</evidence>
<dbReference type="Gene3D" id="3.90.550.10">
    <property type="entry name" value="Spore Coat Polysaccharide Biosynthesis Protein SpsA, Chain A"/>
    <property type="match status" value="1"/>
</dbReference>
<dbReference type="InterPro" id="IPR046342">
    <property type="entry name" value="CBS_dom_sf"/>
</dbReference>
<dbReference type="PROSITE" id="PS51371">
    <property type="entry name" value="CBS"/>
    <property type="match status" value="1"/>
</dbReference>
<dbReference type="SUPFAM" id="SSF53448">
    <property type="entry name" value="Nucleotide-diphospho-sugar transferases"/>
    <property type="match status" value="1"/>
</dbReference>
<dbReference type="SMART" id="SM00116">
    <property type="entry name" value="CBS"/>
    <property type="match status" value="2"/>
</dbReference>
<accession>I3CBI0</accession>
<dbReference type="eggNOG" id="COG1208">
    <property type="taxonomic scope" value="Bacteria"/>
</dbReference>
<feature type="domain" description="CBS" evidence="2">
    <location>
        <begin position="5"/>
        <end position="62"/>
    </location>
</feature>
<name>I3CBI0_9GAMM</name>
<evidence type="ECO:0000313" key="4">
    <source>
        <dbReference type="Proteomes" id="UP000005744"/>
    </source>
</evidence>
<keyword evidence="1" id="KW-0129">CBS domain</keyword>
<reference evidence="3 4" key="1">
    <citation type="submission" date="2011-11" db="EMBL/GenBank/DDBJ databases">
        <title>Improved High-Quality Draft sequence of Beggiatoa alba B18lD.</title>
        <authorList>
            <consortium name="US DOE Joint Genome Institute"/>
            <person name="Lucas S."/>
            <person name="Han J."/>
            <person name="Lapidus A."/>
            <person name="Cheng J.-F."/>
            <person name="Goodwin L."/>
            <person name="Pitluck S."/>
            <person name="Peters L."/>
            <person name="Mikhailova N."/>
            <person name="Held B."/>
            <person name="Detter J.C."/>
            <person name="Han C."/>
            <person name="Tapia R."/>
            <person name="Land M."/>
            <person name="Hauser L."/>
            <person name="Kyrpides N."/>
            <person name="Ivanova N."/>
            <person name="Pagani I."/>
            <person name="Samuel K."/>
            <person name="Teske A."/>
            <person name="Mueller J."/>
            <person name="Woyke T."/>
        </authorList>
    </citation>
    <scope>NUCLEOTIDE SEQUENCE [LARGE SCALE GENOMIC DNA]</scope>
    <source>
        <strain evidence="3 4">B18LD</strain>
    </source>
</reference>
<dbReference type="AlphaFoldDB" id="I3CBI0"/>
<evidence type="ECO:0000313" key="3">
    <source>
        <dbReference type="EMBL" id="EIJ40973.1"/>
    </source>
</evidence>
<dbReference type="Pfam" id="PF00571">
    <property type="entry name" value="CBS"/>
    <property type="match status" value="1"/>
</dbReference>
<dbReference type="HOGENOM" id="CLU_045375_0_0_6"/>
<dbReference type="InterPro" id="IPR050486">
    <property type="entry name" value="Mannose-1P_guanyltransferase"/>
</dbReference>
<sequence>MNSYMKDWQKTLVSPTASIRETIQALDNSALQIALIVDAQRKLLGTVTDGDVRRAILKGLSLESAVQSIMNTAPTVLRDSTSTAHILNVMKRTRRHHIPLLNPQGIVVNLAVLDELIQSGERQNWVVLMAGGLGTRLRPLTEHCPKPLLKVGNKPVLQTIIESFREQGFTHFYLSVNYKAEMIEAYFGDGSAFDVNIRYLHEKERLGTAGALTLLPDVPTEPLIVMNGDLLTKVDYRHLLDFHVEHQAAATMCVREYDFQVPYGVVQIDNHRILGIQEKPIQRFFVNAGIYVLQPNLLSLIPKETFFDMPTLFEQALTEKRETVVFPIREYWIDIGQMADLERAKIEFFAQDE</sequence>
<organism evidence="3 4">
    <name type="scientific">Beggiatoa alba B18LD</name>
    <dbReference type="NCBI Taxonomy" id="395493"/>
    <lineage>
        <taxon>Bacteria</taxon>
        <taxon>Pseudomonadati</taxon>
        <taxon>Pseudomonadota</taxon>
        <taxon>Gammaproteobacteria</taxon>
        <taxon>Thiotrichales</taxon>
        <taxon>Thiotrichaceae</taxon>
        <taxon>Beggiatoa</taxon>
    </lineage>
</organism>
<protein>
    <submittedName>
        <fullName evidence="3">Nucleoside-diphosphate-sugar pyrophosphorylase family protein</fullName>
    </submittedName>
</protein>
<evidence type="ECO:0000259" key="2">
    <source>
        <dbReference type="PROSITE" id="PS51371"/>
    </source>
</evidence>
<dbReference type="Pfam" id="PF00483">
    <property type="entry name" value="NTP_transferase"/>
    <property type="match status" value="1"/>
</dbReference>
<dbReference type="eggNOG" id="COG0517">
    <property type="taxonomic scope" value="Bacteria"/>
</dbReference>
<dbReference type="InterPro" id="IPR005835">
    <property type="entry name" value="NTP_transferase_dom"/>
</dbReference>
<dbReference type="Gene3D" id="3.10.580.10">
    <property type="entry name" value="CBS-domain"/>
    <property type="match status" value="1"/>
</dbReference>